<dbReference type="AlphaFoldDB" id="H1KFJ4"/>
<sequence length="243" mass="26954">MQRLKRTPHSTRTENPSHLIARSLFSGSCLARPELEGRRTCLAASILLFGRLRGELPSRDANRCAGRVPASAHMAEQDPVRRDADRLVPASGLHLRPADTQRAVLGMDSEDLWHGPHLRPRRRTRSMTSVQASWVFAQAVCRDIAMARSWGAGRRRLCATRRLGAEARSGRVRERTSWRPADGGADGMGTRDCLRLTDPSRSCHGAVLKPAGFPWKGQLWRGCYCFSIEPTNRSRAASSLSCC</sequence>
<reference evidence="1 2" key="1">
    <citation type="submission" date="2011-09" db="EMBL/GenBank/DDBJ databases">
        <title>The draft genome of Methylobacterium extorquens DSM 13060.</title>
        <authorList>
            <consortium name="US DOE Joint Genome Institute (JGI-PGF)"/>
            <person name="Lucas S."/>
            <person name="Han J."/>
            <person name="Lapidus A."/>
            <person name="Cheng J.-F."/>
            <person name="Goodwin L."/>
            <person name="Pitluck S."/>
            <person name="Peters L."/>
            <person name="Land M.L."/>
            <person name="Hauser L."/>
            <person name="Koskimaki J."/>
            <person name="Halonen O."/>
            <person name="Pirttila A."/>
            <person name="Frank C."/>
            <person name="Woyke T.J."/>
        </authorList>
    </citation>
    <scope>NUCLEOTIDE SEQUENCE [LARGE SCALE GENOMIC DNA]</scope>
    <source>
        <strain evidence="1 2">DSM 13060</strain>
    </source>
</reference>
<protein>
    <submittedName>
        <fullName evidence="1">Uncharacterized protein</fullName>
    </submittedName>
</protein>
<evidence type="ECO:0000313" key="2">
    <source>
        <dbReference type="Proteomes" id="UP000004382"/>
    </source>
</evidence>
<evidence type="ECO:0000313" key="1">
    <source>
        <dbReference type="EMBL" id="EHP93725.1"/>
    </source>
</evidence>
<comment type="caution">
    <text evidence="1">The sequence shown here is derived from an EMBL/GenBank/DDBJ whole genome shotgun (WGS) entry which is preliminary data.</text>
</comment>
<dbReference type="EMBL" id="AGJK01000024">
    <property type="protein sequence ID" value="EHP93725.1"/>
    <property type="molecule type" value="Genomic_DNA"/>
</dbReference>
<name>H1KFJ4_METEX</name>
<dbReference type="Proteomes" id="UP000004382">
    <property type="component" value="Unassembled WGS sequence"/>
</dbReference>
<gene>
    <name evidence="1" type="ORF">MetexDRAFT_1406</name>
</gene>
<accession>H1KFJ4</accession>
<organism evidence="1 2">
    <name type="scientific">Methylorubrum extorquens DSM 13060</name>
    <dbReference type="NCBI Taxonomy" id="882800"/>
    <lineage>
        <taxon>Bacteria</taxon>
        <taxon>Pseudomonadati</taxon>
        <taxon>Pseudomonadota</taxon>
        <taxon>Alphaproteobacteria</taxon>
        <taxon>Hyphomicrobiales</taxon>
        <taxon>Methylobacteriaceae</taxon>
        <taxon>Methylorubrum</taxon>
    </lineage>
</organism>
<proteinExistence type="predicted"/>